<organism evidence="1">
    <name type="scientific">Rhizophora mucronata</name>
    <name type="common">Asiatic mangrove</name>
    <dbReference type="NCBI Taxonomy" id="61149"/>
    <lineage>
        <taxon>Eukaryota</taxon>
        <taxon>Viridiplantae</taxon>
        <taxon>Streptophyta</taxon>
        <taxon>Embryophyta</taxon>
        <taxon>Tracheophyta</taxon>
        <taxon>Spermatophyta</taxon>
        <taxon>Magnoliopsida</taxon>
        <taxon>eudicotyledons</taxon>
        <taxon>Gunneridae</taxon>
        <taxon>Pentapetalae</taxon>
        <taxon>rosids</taxon>
        <taxon>fabids</taxon>
        <taxon>Malpighiales</taxon>
        <taxon>Rhizophoraceae</taxon>
        <taxon>Rhizophora</taxon>
    </lineage>
</organism>
<reference evidence="1" key="1">
    <citation type="submission" date="2018-02" db="EMBL/GenBank/DDBJ databases">
        <title>Rhizophora mucronata_Transcriptome.</title>
        <authorList>
            <person name="Meera S.P."/>
            <person name="Sreeshan A."/>
            <person name="Augustine A."/>
        </authorList>
    </citation>
    <scope>NUCLEOTIDE SEQUENCE</scope>
    <source>
        <tissue evidence="1">Leaf</tissue>
    </source>
</reference>
<proteinExistence type="predicted"/>
<evidence type="ECO:0000313" key="1">
    <source>
        <dbReference type="EMBL" id="MBX15001.1"/>
    </source>
</evidence>
<accession>A0A2P2LAJ5</accession>
<name>A0A2P2LAJ5_RHIMU</name>
<dbReference type="AlphaFoldDB" id="A0A2P2LAJ5"/>
<sequence>MVALAPAAFFDLNTHKVCNLASGITNRRYMEKIPKGSSVLLCMVVQIECSALSEETFTKKKTFSLQHIQQRLVPNRKSMNRYL</sequence>
<dbReference type="EMBL" id="GGEC01034517">
    <property type="protein sequence ID" value="MBX15001.1"/>
    <property type="molecule type" value="Transcribed_RNA"/>
</dbReference>
<protein>
    <submittedName>
        <fullName evidence="1">Putative LOV domain-containing protein</fullName>
    </submittedName>
</protein>